<accession>A0A0L8V4P3</accession>
<dbReference type="STRING" id="1409788.NC99_40410"/>
<evidence type="ECO:0000313" key="1">
    <source>
        <dbReference type="EMBL" id="KOH43152.1"/>
    </source>
</evidence>
<dbReference type="Pfam" id="PF11276">
    <property type="entry name" value="DUF3078"/>
    <property type="match status" value="1"/>
</dbReference>
<keyword evidence="2" id="KW-1185">Reference proteome</keyword>
<comment type="caution">
    <text evidence="1">The sequence shown here is derived from an EMBL/GenBank/DDBJ whole genome shotgun (WGS) entry which is preliminary data.</text>
</comment>
<name>A0A0L8V4P3_9BACT</name>
<dbReference type="InterPro" id="IPR021428">
    <property type="entry name" value="DUF3078"/>
</dbReference>
<gene>
    <name evidence="1" type="ORF">NC99_40410</name>
</gene>
<reference evidence="2" key="1">
    <citation type="submission" date="2015-07" db="EMBL/GenBank/DDBJ databases">
        <title>Genome sequencing of Sunxiuqinia dokdonensis strain SK.</title>
        <authorList>
            <person name="Ahn S."/>
            <person name="Kim B.-C."/>
        </authorList>
    </citation>
    <scope>NUCLEOTIDE SEQUENCE [LARGE SCALE GENOMIC DNA]</scope>
    <source>
        <strain evidence="2">SK</strain>
    </source>
</reference>
<dbReference type="AlphaFoldDB" id="A0A0L8V4P3"/>
<organism evidence="1 2">
    <name type="scientific">Sunxiuqinia dokdonensis</name>
    <dbReference type="NCBI Taxonomy" id="1409788"/>
    <lineage>
        <taxon>Bacteria</taxon>
        <taxon>Pseudomonadati</taxon>
        <taxon>Bacteroidota</taxon>
        <taxon>Bacteroidia</taxon>
        <taxon>Marinilabiliales</taxon>
        <taxon>Prolixibacteraceae</taxon>
        <taxon>Sunxiuqinia</taxon>
    </lineage>
</organism>
<sequence>MTRTVILIITFCYFNSQANELPKRKNDSTVDSVEISVEYLKYFLERQNDWKPRNSELLKSLRGLVHFVEDEKIDTILYKLKTYRESHDGDFFYRLPTRVADSLDVEGYVPYADVREQLNQLERSIQSTIVKEQIAVPEELFVDMDKKVKLIAAGEKEVLLIDSLVTLPDSLKGFDALPDSVVRTPDDFRRLQRLDSAKNAFLETARLQYNSNLLQAYVDSVSEAYQNQYVQDYIRRAKFNFQDSIKTQNYRVLERYNNRVMESVNDSIAHMIDVLTNYAEKDSVEVWVKNSEGDSTRVWLRNDASRYSRMFLKNEQKDSLGIRIQNTAKNSMQIFIDDAVTLKRFTSQRTKDYDFDQFEPENNLRQIDKRYQITTPWILGGDGTVGFTQTAVNKYWKKGVGSLSTLMILKGYANYSYRKVKWENSVEFRNGWMKPSEDKIQKNDDKFEFISRFGLSAFKKWYYSAEYDFQTQIFNGYKYPDRDNKVSAFMSPSKTLIKLGLDYKPNNNFSLFLSPFTSKTVSVRDTAEVNPTAYGIEQGKKRYWEPGLNADIFFKKDLTPDISYQMKYKMFINYKAPFSNFDVDWENNVVMRLNDFMNMRMQLHFIFDDNVLFNVGEDSAGNAIMEPRWQVKEFITIGFAYKLNKRILRREKVN</sequence>
<evidence type="ECO:0000313" key="2">
    <source>
        <dbReference type="Proteomes" id="UP000036958"/>
    </source>
</evidence>
<evidence type="ECO:0008006" key="3">
    <source>
        <dbReference type="Google" id="ProtNLM"/>
    </source>
</evidence>
<protein>
    <recommendedName>
        <fullName evidence="3">DUF3078 domain-containing protein</fullName>
    </recommendedName>
</protein>
<dbReference type="Proteomes" id="UP000036958">
    <property type="component" value="Unassembled WGS sequence"/>
</dbReference>
<proteinExistence type="predicted"/>
<dbReference type="EMBL" id="LGIA01000198">
    <property type="protein sequence ID" value="KOH43152.1"/>
    <property type="molecule type" value="Genomic_DNA"/>
</dbReference>